<dbReference type="InterPro" id="IPR013229">
    <property type="entry name" value="PEGA"/>
</dbReference>
<comment type="caution">
    <text evidence="2">The sequence shown here is derived from an EMBL/GenBank/DDBJ whole genome shotgun (WGS) entry which is preliminary data.</text>
</comment>
<dbReference type="AlphaFoldDB" id="A0A2M6XBA2"/>
<organism evidence="2 3">
    <name type="scientific">Candidatus Shapirobacteria bacterium CG09_land_8_20_14_0_10_49_15</name>
    <dbReference type="NCBI Taxonomy" id="1974482"/>
    <lineage>
        <taxon>Bacteria</taxon>
        <taxon>Candidatus Shapironibacteriota</taxon>
    </lineage>
</organism>
<dbReference type="Pfam" id="PF08308">
    <property type="entry name" value="PEGA"/>
    <property type="match status" value="1"/>
</dbReference>
<gene>
    <name evidence="2" type="ORF">COT66_01100</name>
</gene>
<dbReference type="Gene3D" id="2.30.30.40">
    <property type="entry name" value="SH3 Domains"/>
    <property type="match status" value="1"/>
</dbReference>
<accession>A0A2M6XBA2</accession>
<reference evidence="3" key="1">
    <citation type="submission" date="2017-09" db="EMBL/GenBank/DDBJ databases">
        <title>Depth-based differentiation of microbial function through sediment-hosted aquifers and enrichment of novel symbionts in the deep terrestrial subsurface.</title>
        <authorList>
            <person name="Probst A.J."/>
            <person name="Ladd B."/>
            <person name="Jarett J.K."/>
            <person name="Geller-Mcgrath D.E."/>
            <person name="Sieber C.M.K."/>
            <person name="Emerson J.B."/>
            <person name="Anantharaman K."/>
            <person name="Thomas B.C."/>
            <person name="Malmstrom R."/>
            <person name="Stieglmeier M."/>
            <person name="Klingl A."/>
            <person name="Woyke T."/>
            <person name="Ryan C.M."/>
            <person name="Banfield J.F."/>
        </authorList>
    </citation>
    <scope>NUCLEOTIDE SEQUENCE [LARGE SCALE GENOMIC DNA]</scope>
</reference>
<protein>
    <recommendedName>
        <fullName evidence="1">SH3b domain-containing protein</fullName>
    </recommendedName>
</protein>
<dbReference type="Proteomes" id="UP000231214">
    <property type="component" value="Unassembled WGS sequence"/>
</dbReference>
<dbReference type="PROSITE" id="PS51781">
    <property type="entry name" value="SH3B"/>
    <property type="match status" value="1"/>
</dbReference>
<feature type="domain" description="SH3b" evidence="1">
    <location>
        <begin position="229"/>
        <end position="296"/>
    </location>
</feature>
<evidence type="ECO:0000313" key="2">
    <source>
        <dbReference type="EMBL" id="PIU02285.1"/>
    </source>
</evidence>
<evidence type="ECO:0000313" key="3">
    <source>
        <dbReference type="Proteomes" id="UP000231214"/>
    </source>
</evidence>
<evidence type="ECO:0000259" key="1">
    <source>
        <dbReference type="PROSITE" id="PS51781"/>
    </source>
</evidence>
<dbReference type="InterPro" id="IPR003646">
    <property type="entry name" value="SH3-like_bac-type"/>
</dbReference>
<dbReference type="SMART" id="SM00287">
    <property type="entry name" value="SH3b"/>
    <property type="match status" value="1"/>
</dbReference>
<name>A0A2M6XBA2_9BACT</name>
<dbReference type="EMBL" id="PEZK01000019">
    <property type="protein sequence ID" value="PIU02285.1"/>
    <property type="molecule type" value="Genomic_DNA"/>
</dbReference>
<sequence length="297" mass="32104">MKKSWLMVAVVVLGLSLVGLVFKTKILDRHSPAALQVTTIPSAVVFVDGTQIGVTGAAGLVNDKLESGEHSVRLVPESTENGLTSWEGKVNLSSGVRVAISRFLGPNDAESGGEVLTLEKINSRDQAFLAVVSLPDQAVVKIDGEPRGFAPLVIEDQPPGSYEVVISSPGYQERQVTAQTIVGYKLVLDVQLPREIEGIQEASESAQIEAEVKAEMTKAETAEATEAVKPYVRVKDTPTGWLRVRQEASTDAAEVARVEPGQTFPYLDETKNGWHKIEYATDQEGWISGSYSELVKD</sequence>
<dbReference type="Pfam" id="PF08239">
    <property type="entry name" value="SH3_3"/>
    <property type="match status" value="1"/>
</dbReference>
<proteinExistence type="predicted"/>